<keyword evidence="1" id="KW-0732">Signal</keyword>
<proteinExistence type="predicted"/>
<reference evidence="2 3" key="1">
    <citation type="journal article" date="2018" name="Arch. Microbiol.">
        <title>New insights into the metabolic potential of the phototrophic purple bacterium Rhodopila globiformis DSM 161(T) from its draft genome sequence and evidence for a vanadium-dependent nitrogenase.</title>
        <authorList>
            <person name="Imhoff J.F."/>
            <person name="Rahn T."/>
            <person name="Kunzel S."/>
            <person name="Neulinger S.C."/>
        </authorList>
    </citation>
    <scope>NUCLEOTIDE SEQUENCE [LARGE SCALE GENOMIC DNA]</scope>
    <source>
        <strain evidence="2 3">DSM 161</strain>
    </source>
</reference>
<dbReference type="RefSeq" id="WP_104520972.1">
    <property type="nucleotide sequence ID" value="NZ_NHRY01000229.1"/>
</dbReference>
<gene>
    <name evidence="2" type="ORF">CCS01_22025</name>
</gene>
<evidence type="ECO:0000313" key="3">
    <source>
        <dbReference type="Proteomes" id="UP000239724"/>
    </source>
</evidence>
<dbReference type="Proteomes" id="UP000239724">
    <property type="component" value="Unassembled WGS sequence"/>
</dbReference>
<keyword evidence="3" id="KW-1185">Reference proteome</keyword>
<accession>A0A2S6N411</accession>
<feature type="chain" id="PRO_5015659120" evidence="1">
    <location>
        <begin position="41"/>
        <end position="246"/>
    </location>
</feature>
<protein>
    <submittedName>
        <fullName evidence="2">Uncharacterized protein</fullName>
    </submittedName>
</protein>
<comment type="caution">
    <text evidence="2">The sequence shown here is derived from an EMBL/GenBank/DDBJ whole genome shotgun (WGS) entry which is preliminary data.</text>
</comment>
<dbReference type="AlphaFoldDB" id="A0A2S6N411"/>
<dbReference type="EMBL" id="NHRY01000229">
    <property type="protein sequence ID" value="PPQ29355.1"/>
    <property type="molecule type" value="Genomic_DNA"/>
</dbReference>
<sequence>MTQRLQITARRGRGVCAGGWKWLGVAGLLACLTAPDPAAAADESIGSWILSCRGQACVLRHKDRLLDAAGIVADLEARAAGSAADPPIGGKPVSTGAGGTQLVPVIVVRGVSDELLLAATAAGTLHASLQFLRAAPVDLPCALDAAGFLCAPRDEAVPALAAAFILARSLTVRMSLSLAGSNPLTVKDRTLPLARTPKALARLRAAGPPPAAPDGWLSLLDRGLKAIGYRNGMADLRALLLEYLRR</sequence>
<evidence type="ECO:0000313" key="2">
    <source>
        <dbReference type="EMBL" id="PPQ29355.1"/>
    </source>
</evidence>
<feature type="signal peptide" evidence="1">
    <location>
        <begin position="1"/>
        <end position="40"/>
    </location>
</feature>
<organism evidence="2 3">
    <name type="scientific">Rhodopila globiformis</name>
    <name type="common">Rhodopseudomonas globiformis</name>
    <dbReference type="NCBI Taxonomy" id="1071"/>
    <lineage>
        <taxon>Bacteria</taxon>
        <taxon>Pseudomonadati</taxon>
        <taxon>Pseudomonadota</taxon>
        <taxon>Alphaproteobacteria</taxon>
        <taxon>Acetobacterales</taxon>
        <taxon>Acetobacteraceae</taxon>
        <taxon>Rhodopila</taxon>
    </lineage>
</organism>
<evidence type="ECO:0000256" key="1">
    <source>
        <dbReference type="SAM" id="SignalP"/>
    </source>
</evidence>
<name>A0A2S6N411_RHOGL</name>